<keyword evidence="3 5" id="KW-1133">Transmembrane helix</keyword>
<evidence type="ECO:0000313" key="7">
    <source>
        <dbReference type="EMBL" id="CAI2167697.1"/>
    </source>
</evidence>
<evidence type="ECO:0000313" key="8">
    <source>
        <dbReference type="Proteomes" id="UP001153678"/>
    </source>
</evidence>
<evidence type="ECO:0000256" key="1">
    <source>
        <dbReference type="ARBA" id="ARBA00004127"/>
    </source>
</evidence>
<evidence type="ECO:0000259" key="6">
    <source>
        <dbReference type="Pfam" id="PF13649"/>
    </source>
</evidence>
<dbReference type="PANTHER" id="PTHR10989:SF16">
    <property type="entry name" value="AT02829P-RELATED"/>
    <property type="match status" value="1"/>
</dbReference>
<dbReference type="Gene3D" id="3.40.50.150">
    <property type="entry name" value="Vaccinia Virus protein VP39"/>
    <property type="match status" value="1"/>
</dbReference>
<keyword evidence="2 5" id="KW-0812">Transmembrane</keyword>
<keyword evidence="4 5" id="KW-0472">Membrane</keyword>
<dbReference type="Pfam" id="PF04750">
    <property type="entry name" value="Far-17a_AIG1"/>
    <property type="match status" value="1"/>
</dbReference>
<dbReference type="PANTHER" id="PTHR10989">
    <property type="entry name" value="ANDROGEN-INDUCED PROTEIN 1-RELATED"/>
    <property type="match status" value="1"/>
</dbReference>
<gene>
    <name evidence="7" type="ORF">FWILDA_LOCUS3207</name>
</gene>
<dbReference type="GO" id="GO:0016020">
    <property type="term" value="C:membrane"/>
    <property type="evidence" value="ECO:0007669"/>
    <property type="project" value="InterPro"/>
</dbReference>
<comment type="subcellular location">
    <subcellularLocation>
        <location evidence="1">Endomembrane system</location>
        <topology evidence="1">Multi-pass membrane protein</topology>
    </subcellularLocation>
</comment>
<dbReference type="Proteomes" id="UP001153678">
    <property type="component" value="Unassembled WGS sequence"/>
</dbReference>
<comment type="caution">
    <text evidence="7">The sequence shown here is derived from an EMBL/GenBank/DDBJ whole genome shotgun (WGS) entry which is preliminary data.</text>
</comment>
<dbReference type="CDD" id="cd02440">
    <property type="entry name" value="AdoMet_MTases"/>
    <property type="match status" value="1"/>
</dbReference>
<dbReference type="InterPro" id="IPR029063">
    <property type="entry name" value="SAM-dependent_MTases_sf"/>
</dbReference>
<dbReference type="AlphaFoldDB" id="A0A9W4SGK5"/>
<evidence type="ECO:0000256" key="4">
    <source>
        <dbReference type="ARBA" id="ARBA00023136"/>
    </source>
</evidence>
<dbReference type="Pfam" id="PF13649">
    <property type="entry name" value="Methyltransf_25"/>
    <property type="match status" value="1"/>
</dbReference>
<accession>A0A9W4SGK5</accession>
<feature type="transmembrane region" description="Helical" evidence="5">
    <location>
        <begin position="391"/>
        <end position="411"/>
    </location>
</feature>
<evidence type="ECO:0000256" key="3">
    <source>
        <dbReference type="ARBA" id="ARBA00022989"/>
    </source>
</evidence>
<dbReference type="EMBL" id="CAMKVN010000415">
    <property type="protein sequence ID" value="CAI2167697.1"/>
    <property type="molecule type" value="Genomic_DNA"/>
</dbReference>
<dbReference type="InterPro" id="IPR006838">
    <property type="entry name" value="ADTRP_AIG1"/>
</dbReference>
<feature type="transmembrane region" description="Helical" evidence="5">
    <location>
        <begin position="458"/>
        <end position="476"/>
    </location>
</feature>
<dbReference type="OrthoDB" id="1898221at2759"/>
<feature type="transmembrane region" description="Helical" evidence="5">
    <location>
        <begin position="496"/>
        <end position="516"/>
    </location>
</feature>
<evidence type="ECO:0000256" key="2">
    <source>
        <dbReference type="ARBA" id="ARBA00022692"/>
    </source>
</evidence>
<reference evidence="7" key="1">
    <citation type="submission" date="2022-08" db="EMBL/GenBank/DDBJ databases">
        <authorList>
            <person name="Kallberg Y."/>
            <person name="Tangrot J."/>
            <person name="Rosling A."/>
        </authorList>
    </citation>
    <scope>NUCLEOTIDE SEQUENCE</scope>
    <source>
        <strain evidence="7">Wild A</strain>
    </source>
</reference>
<feature type="transmembrane region" description="Helical" evidence="5">
    <location>
        <begin position="321"/>
        <end position="341"/>
    </location>
</feature>
<name>A0A9W4SGK5_9GLOM</name>
<protein>
    <submittedName>
        <fullName evidence="7">11311_t:CDS:1</fullName>
    </submittedName>
</protein>
<feature type="domain" description="Methyltransferase" evidence="6">
    <location>
        <begin position="89"/>
        <end position="185"/>
    </location>
</feature>
<dbReference type="GO" id="GO:0012505">
    <property type="term" value="C:endomembrane system"/>
    <property type="evidence" value="ECO:0007669"/>
    <property type="project" value="UniProtKB-SubCell"/>
</dbReference>
<feature type="transmembrane region" description="Helical" evidence="5">
    <location>
        <begin position="353"/>
        <end position="379"/>
    </location>
</feature>
<keyword evidence="8" id="KW-1185">Reference proteome</keyword>
<proteinExistence type="predicted"/>
<organism evidence="7 8">
    <name type="scientific">Funneliformis geosporum</name>
    <dbReference type="NCBI Taxonomy" id="1117311"/>
    <lineage>
        <taxon>Eukaryota</taxon>
        <taxon>Fungi</taxon>
        <taxon>Fungi incertae sedis</taxon>
        <taxon>Mucoromycota</taxon>
        <taxon>Glomeromycotina</taxon>
        <taxon>Glomeromycetes</taxon>
        <taxon>Glomerales</taxon>
        <taxon>Glomeraceae</taxon>
        <taxon>Funneliformis</taxon>
    </lineage>
</organism>
<evidence type="ECO:0000256" key="5">
    <source>
        <dbReference type="SAM" id="Phobius"/>
    </source>
</evidence>
<sequence length="565" mass="65140">MGNCVSSGKHQTKTIDAASNAIRTIYDKYKYIDNRKFLNDENCNYLLPIDDEEITRLQSQHYLYRYAWGGNFSSPIEELFNDNNGNVTVLDVGCGPATFLLEMASDFPQVNFIGIDVCPMFPSHIKPSNLKFIQMNIFNNDGLCQLPFNDNSFDFVYQRFMDLSLKEYQWSNVLTELCRITKRGGWIELMETDLQFHNEGEISAELKGSIFSSLNSLTINPRISQQLPQLLLNTNKLTNLARQQQLIPCGSWGGTLGNLAKDNVIAFYRSIQPIIQPDMNISANEYKNKCHLIFISLHFLPTTSLPSISPKNQEKMNKNQLINYQLILHALGIASFSYSFIILPSLERSDTLIYQFTHLTIVGLLFSLFAFIFALLYDFFTVKVISFLKDWFMVVCVPLEGLIAVLYWTIITYDEKLLLTKPRLPIFIDLGFHLIPAVCLWTDFLFFTKEFRKSYTHILYIFVFGFIYIAWINFYFITFGEWPYPLLNDLEDPQRFGCYFACIGLCIAVYHLGKFYKRAFSLKGRKNMSSLNFQSLGAFVHAALNKPAIATKIHQIEKSIEKKLN</sequence>
<feature type="transmembrane region" description="Helical" evidence="5">
    <location>
        <begin position="426"/>
        <end position="446"/>
    </location>
</feature>
<dbReference type="SUPFAM" id="SSF53335">
    <property type="entry name" value="S-adenosyl-L-methionine-dependent methyltransferases"/>
    <property type="match status" value="1"/>
</dbReference>
<dbReference type="InterPro" id="IPR041698">
    <property type="entry name" value="Methyltransf_25"/>
</dbReference>